<feature type="compositionally biased region" description="Low complexity" evidence="1">
    <location>
        <begin position="20"/>
        <end position="37"/>
    </location>
</feature>
<dbReference type="Gramene" id="PAN26842">
    <property type="protein sequence ID" value="PAN26842"/>
    <property type="gene ID" value="PAHAL_5G042600"/>
</dbReference>
<organism evidence="3">
    <name type="scientific">Panicum hallii</name>
    <dbReference type="NCBI Taxonomy" id="206008"/>
    <lineage>
        <taxon>Eukaryota</taxon>
        <taxon>Viridiplantae</taxon>
        <taxon>Streptophyta</taxon>
        <taxon>Embryophyta</taxon>
        <taxon>Tracheophyta</taxon>
        <taxon>Spermatophyta</taxon>
        <taxon>Magnoliopsida</taxon>
        <taxon>Liliopsida</taxon>
        <taxon>Poales</taxon>
        <taxon>Poaceae</taxon>
        <taxon>PACMAD clade</taxon>
        <taxon>Panicoideae</taxon>
        <taxon>Panicodae</taxon>
        <taxon>Paniceae</taxon>
        <taxon>Panicinae</taxon>
        <taxon>Panicum</taxon>
        <taxon>Panicum sect. Panicum</taxon>
    </lineage>
</organism>
<proteinExistence type="predicted"/>
<feature type="compositionally biased region" description="Gly residues" evidence="1">
    <location>
        <begin position="62"/>
        <end position="75"/>
    </location>
</feature>
<dbReference type="PANTHER" id="PTHR35322">
    <property type="entry name" value="PROTEIN CPR-5"/>
    <property type="match status" value="1"/>
</dbReference>
<dbReference type="PANTHER" id="PTHR35322:SF3">
    <property type="entry name" value="PROTEIN CPR-5"/>
    <property type="match status" value="1"/>
</dbReference>
<keyword evidence="2" id="KW-0472">Membrane</keyword>
<dbReference type="EMBL" id="CM008050">
    <property type="protein sequence ID" value="PAN26842.1"/>
    <property type="molecule type" value="Genomic_DNA"/>
</dbReference>
<dbReference type="AlphaFoldDB" id="A0A2S3HNN9"/>
<feature type="transmembrane region" description="Helical" evidence="2">
    <location>
        <begin position="312"/>
        <end position="331"/>
    </location>
</feature>
<protein>
    <recommendedName>
        <fullName evidence="4">Protein CPR-5</fullName>
    </recommendedName>
</protein>
<name>A0A2S3HNN9_9POAL</name>
<accession>A0A2S3HNN9</accession>
<evidence type="ECO:0000313" key="3">
    <source>
        <dbReference type="EMBL" id="PAN26842.1"/>
    </source>
</evidence>
<feature type="transmembrane region" description="Helical" evidence="2">
    <location>
        <begin position="367"/>
        <end position="394"/>
    </location>
</feature>
<reference evidence="3" key="1">
    <citation type="submission" date="2018-04" db="EMBL/GenBank/DDBJ databases">
        <title>WGS assembly of Panicum hallii.</title>
        <authorList>
            <person name="Lovell J."/>
            <person name="Jenkins J."/>
            <person name="Lowry D."/>
            <person name="Mamidi S."/>
            <person name="Sreedasyam A."/>
            <person name="Weng X."/>
            <person name="Barry K."/>
            <person name="Bonette J."/>
            <person name="Campitelli B."/>
            <person name="Daum C."/>
            <person name="Gordon S."/>
            <person name="Gould B."/>
            <person name="Lipzen A."/>
            <person name="Macqueen A."/>
            <person name="Palacio-Mejia J."/>
            <person name="Plott C."/>
            <person name="Shakirov E."/>
            <person name="Shu S."/>
            <person name="Yoshinaga Y."/>
            <person name="Zane M."/>
            <person name="Rokhsar D."/>
            <person name="Grimwood J."/>
            <person name="Schmutz J."/>
            <person name="Juenger T."/>
        </authorList>
    </citation>
    <scope>NUCLEOTIDE SEQUENCE [LARGE SCALE GENOMIC DNA]</scope>
    <source>
        <strain evidence="3">FIL2</strain>
    </source>
</reference>
<dbReference type="GO" id="GO:0010150">
    <property type="term" value="P:leaf senescence"/>
    <property type="evidence" value="ECO:0007669"/>
    <property type="project" value="InterPro"/>
</dbReference>
<evidence type="ECO:0000256" key="2">
    <source>
        <dbReference type="SAM" id="Phobius"/>
    </source>
</evidence>
<feature type="transmembrane region" description="Helical" evidence="2">
    <location>
        <begin position="406"/>
        <end position="428"/>
    </location>
</feature>
<keyword evidence="2" id="KW-1133">Transmembrane helix</keyword>
<dbReference type="GO" id="GO:0006952">
    <property type="term" value="P:defense response"/>
    <property type="evidence" value="ECO:0007669"/>
    <property type="project" value="InterPro"/>
</dbReference>
<sequence>MDTGCPHQPGDPSGADADDAASSSAASASSARGSASRTSRLRRGVRLRLRRRRQEPTLSAGSGSGSGGGGQGGAGVQDDLALPLGMSFAAVLAQVVNTKTHSGERLQPALLSKICTSAVKESLRNIYGDKLDSFMRNFEKSFSSTLTTLHLVNEMPVYEQRPIPQCSFKHEDSAAASMLSTGGPQKPPQEIKQDILNSVESQLVLYAGGNQQLTRRTRGISSTEADQRILNAFERSLKEQTRSNELKEFEIGLSMRKLQLKQSQLELNSYSHILEKMKLSLGFQKASFRGEKLKTEMQDTRHAQLLRTLTDFLVSAAIIMSVCFGYGTYIYSYQRITDITAACSVTSRGSKSWWVPNSVSNFNSGLLFLRCHFIAATRMGFGMVMIVAIAWLAFQRSAVSGSNMPVTFNFILLGVICGFAGRFCTNTLGGDGNIWLICWEVLCSIHLLGNCYPSVVYRVLHGPISVSHNKEVVWFPYWIRRWIFYAMLGFIIPALTGFLPFASLSDWLNHFTQEVKSIFVGEESEA</sequence>
<keyword evidence="2" id="KW-0812">Transmembrane</keyword>
<evidence type="ECO:0008006" key="4">
    <source>
        <dbReference type="Google" id="ProtNLM"/>
    </source>
</evidence>
<dbReference type="GO" id="GO:0010090">
    <property type="term" value="P:trichome morphogenesis"/>
    <property type="evidence" value="ECO:0007669"/>
    <property type="project" value="InterPro"/>
</dbReference>
<dbReference type="Proteomes" id="UP000243499">
    <property type="component" value="Chromosome 5"/>
</dbReference>
<dbReference type="InterPro" id="IPR044708">
    <property type="entry name" value="CPR5"/>
</dbReference>
<feature type="compositionally biased region" description="Basic residues" evidence="1">
    <location>
        <begin position="39"/>
        <end position="53"/>
    </location>
</feature>
<evidence type="ECO:0000256" key="1">
    <source>
        <dbReference type="SAM" id="MobiDB-lite"/>
    </source>
</evidence>
<gene>
    <name evidence="3" type="ORF">PAHAL_5G042600</name>
</gene>
<feature type="transmembrane region" description="Helical" evidence="2">
    <location>
        <begin position="482"/>
        <end position="502"/>
    </location>
</feature>
<feature type="region of interest" description="Disordered" evidence="1">
    <location>
        <begin position="1"/>
        <end position="76"/>
    </location>
</feature>